<dbReference type="RefSeq" id="WP_090163182.1">
    <property type="nucleotide sequence ID" value="NZ_FMWK01000011.1"/>
</dbReference>
<dbReference type="Gene3D" id="3.40.50.300">
    <property type="entry name" value="P-loop containing nucleotide triphosphate hydrolases"/>
    <property type="match status" value="1"/>
</dbReference>
<dbReference type="PANTHER" id="PTHR24221:SF397">
    <property type="entry name" value="ABC TRANSPORTER, ATP-BINDING TRANSMEMBRANE PROTEIN"/>
    <property type="match status" value="1"/>
</dbReference>
<organism evidence="12 13">
    <name type="scientific">Pseudobutyrivibrio xylanivorans</name>
    <dbReference type="NCBI Taxonomy" id="185007"/>
    <lineage>
        <taxon>Bacteria</taxon>
        <taxon>Bacillati</taxon>
        <taxon>Bacillota</taxon>
        <taxon>Clostridia</taxon>
        <taxon>Lachnospirales</taxon>
        <taxon>Lachnospiraceae</taxon>
        <taxon>Pseudobutyrivibrio</taxon>
    </lineage>
</organism>
<sequence>MFKKVAPYIGGYKKYTIIAAVLAGFGVLASVLPYFILYQLLGPLSRHEVLTVDYIAPRVLGILVCEILYAYLYNKGLCFSHYSAYHVLKNIRVALQGKLENQPLGNIEDIGTGRIKKVFNDDIELIEILLAHAIPEGIANTFIPMVILVLMFVFDWRLALLTFVPIILGILSMGMMMKRGMAKMDLYYKSAADMNNNIIEYVNGMEVIKVFNRDGESYMNFKDKVLSYRDFTLDWYKECWPWMALYMSIFPCIFMFIMPVGSLMILHGTLTLDKFILVLCMSFAVGPSIIKAMTLGGKFPELNYKIDELEKLLSHEPLKSNNNKFRGKNLDVEYCDVSFGYGDDEVIHGVSLSLKQGTTTALVGESGSGKSTLAKLLVHYYDLDGGSIRIGNQDITDISLEELNNQVAYVAQEQFLFNTSLYENILIGNPKATRAQVEDAARRAQCTDFIEKLPNGLDSQAGDSGKMLSGGERQRIALARAILKDAPIIVLDEATAFMDPENEEKMNAAIAEIIKDKTVLVIAHRLSTIKNADKICVMKEGRCIAADKHEKLIESCPEYTKLWEASVSASSWKIGGIA</sequence>
<dbReference type="InterPro" id="IPR039421">
    <property type="entry name" value="Type_1_exporter"/>
</dbReference>
<dbReference type="InterPro" id="IPR003439">
    <property type="entry name" value="ABC_transporter-like_ATP-bd"/>
</dbReference>
<dbReference type="SUPFAM" id="SSF52540">
    <property type="entry name" value="P-loop containing nucleoside triphosphate hydrolases"/>
    <property type="match status" value="1"/>
</dbReference>
<keyword evidence="7 9" id="KW-1133">Transmembrane helix</keyword>
<evidence type="ECO:0000313" key="12">
    <source>
        <dbReference type="EMBL" id="SCZ79874.1"/>
    </source>
</evidence>
<feature type="domain" description="ABC transmembrane type-1" evidence="11">
    <location>
        <begin position="17"/>
        <end position="301"/>
    </location>
</feature>
<dbReference type="AlphaFoldDB" id="A0A1G5S0G7"/>
<keyword evidence="6 12" id="KW-0067">ATP-binding</keyword>
<evidence type="ECO:0000313" key="13">
    <source>
        <dbReference type="Proteomes" id="UP000199428"/>
    </source>
</evidence>
<feature type="transmembrane region" description="Helical" evidence="9">
    <location>
        <begin position="55"/>
        <end position="73"/>
    </location>
</feature>
<dbReference type="PROSITE" id="PS50929">
    <property type="entry name" value="ABC_TM1F"/>
    <property type="match status" value="1"/>
</dbReference>
<accession>A0A1G5S0G7</accession>
<evidence type="ECO:0000259" key="10">
    <source>
        <dbReference type="PROSITE" id="PS50893"/>
    </source>
</evidence>
<dbReference type="GO" id="GO:0140359">
    <property type="term" value="F:ABC-type transporter activity"/>
    <property type="evidence" value="ECO:0007669"/>
    <property type="project" value="InterPro"/>
</dbReference>
<reference evidence="12 13" key="1">
    <citation type="submission" date="2016-10" db="EMBL/GenBank/DDBJ databases">
        <authorList>
            <person name="de Groot N.N."/>
        </authorList>
    </citation>
    <scope>NUCLEOTIDE SEQUENCE [LARGE SCALE GENOMIC DNA]</scope>
    <source>
        <strain evidence="12 13">DSM 10317</strain>
    </source>
</reference>
<keyword evidence="4 9" id="KW-0812">Transmembrane</keyword>
<dbReference type="FunFam" id="3.40.50.300:FF:000221">
    <property type="entry name" value="Multidrug ABC transporter ATP-binding protein"/>
    <property type="match status" value="1"/>
</dbReference>
<dbReference type="InterPro" id="IPR036640">
    <property type="entry name" value="ABC1_TM_sf"/>
</dbReference>
<dbReference type="InterPro" id="IPR017871">
    <property type="entry name" value="ABC_transporter-like_CS"/>
</dbReference>
<dbReference type="SMART" id="SM00382">
    <property type="entry name" value="AAA"/>
    <property type="match status" value="1"/>
</dbReference>
<evidence type="ECO:0000256" key="1">
    <source>
        <dbReference type="ARBA" id="ARBA00004651"/>
    </source>
</evidence>
<dbReference type="Pfam" id="PF00005">
    <property type="entry name" value="ABC_tran"/>
    <property type="match status" value="1"/>
</dbReference>
<keyword evidence="2" id="KW-0813">Transport</keyword>
<feature type="transmembrane region" description="Helical" evidence="9">
    <location>
        <begin position="275"/>
        <end position="295"/>
    </location>
</feature>
<comment type="subcellular location">
    <subcellularLocation>
        <location evidence="1">Cell membrane</location>
        <topology evidence="1">Multi-pass membrane protein</topology>
    </subcellularLocation>
</comment>
<evidence type="ECO:0000256" key="6">
    <source>
        <dbReference type="ARBA" id="ARBA00022840"/>
    </source>
</evidence>
<keyword evidence="5" id="KW-0547">Nucleotide-binding</keyword>
<evidence type="ECO:0000256" key="4">
    <source>
        <dbReference type="ARBA" id="ARBA00022692"/>
    </source>
</evidence>
<evidence type="ECO:0000256" key="7">
    <source>
        <dbReference type="ARBA" id="ARBA00022989"/>
    </source>
</evidence>
<dbReference type="PANTHER" id="PTHR24221">
    <property type="entry name" value="ATP-BINDING CASSETTE SUB-FAMILY B"/>
    <property type="match status" value="1"/>
</dbReference>
<dbReference type="InterPro" id="IPR011527">
    <property type="entry name" value="ABC1_TM_dom"/>
</dbReference>
<feature type="transmembrane region" description="Helical" evidence="9">
    <location>
        <begin position="244"/>
        <end position="269"/>
    </location>
</feature>
<dbReference type="GO" id="GO:0005886">
    <property type="term" value="C:plasma membrane"/>
    <property type="evidence" value="ECO:0007669"/>
    <property type="project" value="UniProtKB-SubCell"/>
</dbReference>
<dbReference type="Gene3D" id="1.20.1560.10">
    <property type="entry name" value="ABC transporter type 1, transmembrane domain"/>
    <property type="match status" value="1"/>
</dbReference>
<dbReference type="GO" id="GO:0005524">
    <property type="term" value="F:ATP binding"/>
    <property type="evidence" value="ECO:0007669"/>
    <property type="project" value="UniProtKB-KW"/>
</dbReference>
<evidence type="ECO:0000256" key="9">
    <source>
        <dbReference type="SAM" id="Phobius"/>
    </source>
</evidence>
<keyword evidence="8 9" id="KW-0472">Membrane</keyword>
<feature type="transmembrane region" description="Helical" evidence="9">
    <location>
        <begin position="160"/>
        <end position="177"/>
    </location>
</feature>
<evidence type="ECO:0000256" key="8">
    <source>
        <dbReference type="ARBA" id="ARBA00023136"/>
    </source>
</evidence>
<dbReference type="InterPro" id="IPR003593">
    <property type="entry name" value="AAA+_ATPase"/>
</dbReference>
<dbReference type="PROSITE" id="PS00211">
    <property type="entry name" value="ABC_TRANSPORTER_1"/>
    <property type="match status" value="1"/>
</dbReference>
<protein>
    <submittedName>
        <fullName evidence="12">ATP-binding cassette, subfamily B</fullName>
    </submittedName>
</protein>
<evidence type="ECO:0000256" key="5">
    <source>
        <dbReference type="ARBA" id="ARBA00022741"/>
    </source>
</evidence>
<proteinExistence type="predicted"/>
<feature type="domain" description="ABC transporter" evidence="10">
    <location>
        <begin position="332"/>
        <end position="565"/>
    </location>
</feature>
<dbReference type="SUPFAM" id="SSF90123">
    <property type="entry name" value="ABC transporter transmembrane region"/>
    <property type="match status" value="1"/>
</dbReference>
<evidence type="ECO:0000256" key="3">
    <source>
        <dbReference type="ARBA" id="ARBA00022475"/>
    </source>
</evidence>
<evidence type="ECO:0000256" key="2">
    <source>
        <dbReference type="ARBA" id="ARBA00022448"/>
    </source>
</evidence>
<feature type="transmembrane region" description="Helical" evidence="9">
    <location>
        <begin position="12"/>
        <end position="35"/>
    </location>
</feature>
<dbReference type="Pfam" id="PF00664">
    <property type="entry name" value="ABC_membrane"/>
    <property type="match status" value="1"/>
</dbReference>
<dbReference type="PROSITE" id="PS50893">
    <property type="entry name" value="ABC_TRANSPORTER_2"/>
    <property type="match status" value="1"/>
</dbReference>
<evidence type="ECO:0000259" key="11">
    <source>
        <dbReference type="PROSITE" id="PS50929"/>
    </source>
</evidence>
<dbReference type="GO" id="GO:0034040">
    <property type="term" value="F:ATPase-coupled lipid transmembrane transporter activity"/>
    <property type="evidence" value="ECO:0007669"/>
    <property type="project" value="TreeGrafter"/>
</dbReference>
<keyword evidence="3" id="KW-1003">Cell membrane</keyword>
<dbReference type="EMBL" id="FMWK01000011">
    <property type="protein sequence ID" value="SCZ79874.1"/>
    <property type="molecule type" value="Genomic_DNA"/>
</dbReference>
<feature type="transmembrane region" description="Helical" evidence="9">
    <location>
        <begin position="137"/>
        <end position="154"/>
    </location>
</feature>
<gene>
    <name evidence="12" type="ORF">SAMN02910350_01997</name>
</gene>
<dbReference type="InterPro" id="IPR027417">
    <property type="entry name" value="P-loop_NTPase"/>
</dbReference>
<dbReference type="Proteomes" id="UP000199428">
    <property type="component" value="Unassembled WGS sequence"/>
</dbReference>
<name>A0A1G5S0G7_PSEXY</name>
<dbReference type="GO" id="GO:0016887">
    <property type="term" value="F:ATP hydrolysis activity"/>
    <property type="evidence" value="ECO:0007669"/>
    <property type="project" value="InterPro"/>
</dbReference>